<keyword evidence="2" id="KW-1185">Reference proteome</keyword>
<dbReference type="EMBL" id="NMUL01000021">
    <property type="protein sequence ID" value="OXM66081.1"/>
    <property type="molecule type" value="Genomic_DNA"/>
</dbReference>
<dbReference type="InterPro" id="IPR012964">
    <property type="entry name" value="DUF1702"/>
</dbReference>
<reference evidence="2" key="1">
    <citation type="submission" date="2017-07" db="EMBL/GenBank/DDBJ databases">
        <title>Comparative genome mining reveals phylogenetic distribution patterns of secondary metabolites in Amycolatopsis.</title>
        <authorList>
            <person name="Adamek M."/>
            <person name="Alanjary M."/>
            <person name="Sales-Ortells H."/>
            <person name="Goodfellow M."/>
            <person name="Bull A.T."/>
            <person name="Kalinowski J."/>
            <person name="Ziemert N."/>
        </authorList>
    </citation>
    <scope>NUCLEOTIDE SEQUENCE [LARGE SCALE GENOMIC DNA]</scope>
    <source>
        <strain evidence="2">H5</strain>
    </source>
</reference>
<accession>A0A229T575</accession>
<gene>
    <name evidence="1" type="ORF">CF165_21255</name>
</gene>
<dbReference type="RefSeq" id="WP_093949440.1">
    <property type="nucleotide sequence ID" value="NZ_NMUL01000021.1"/>
</dbReference>
<dbReference type="AlphaFoldDB" id="A0A229T575"/>
<comment type="caution">
    <text evidence="1">The sequence shown here is derived from an EMBL/GenBank/DDBJ whole genome shotgun (WGS) entry which is preliminary data.</text>
</comment>
<dbReference type="Proteomes" id="UP000215199">
    <property type="component" value="Unassembled WGS sequence"/>
</dbReference>
<proteinExistence type="predicted"/>
<evidence type="ECO:0000313" key="1">
    <source>
        <dbReference type="EMBL" id="OXM66081.1"/>
    </source>
</evidence>
<sequence length="324" mass="34657">MTAPWRSLRRRVLTPDVAETRISRRGFHVKDDAATRLLEAIGESFLHGFAVAAEARGAEDVPDPLDQVAVRMRGFCYEGAAMAFAIRDGLSARGRNTPRFVAGPGEPHLYMAYVGIGWALARLPRFRHARVLAAASDPVLRWLVLDGYGFHQAYFHTARYVHRQVRDAAVPRVSSTGAAYSGRAIDQGIGRALWFVGGTDPARVVELIGGFDGDRRADLYSGAGLAATYAGGADPGELAELAERAGEYRPQLAQGSAFAAEARARAGLLVPETESASRVLCGMSAADAAELARDTKPGPSADCAVPAYAQWRTRVAEEFASLGG</sequence>
<dbReference type="OrthoDB" id="2530105at2"/>
<evidence type="ECO:0000313" key="2">
    <source>
        <dbReference type="Proteomes" id="UP000215199"/>
    </source>
</evidence>
<protein>
    <submittedName>
        <fullName evidence="1">Enediyne biosynthesis protein</fullName>
    </submittedName>
</protein>
<dbReference type="Pfam" id="PF08012">
    <property type="entry name" value="DUF1702"/>
    <property type="match status" value="1"/>
</dbReference>
<name>A0A229T575_9PSEU</name>
<organism evidence="1 2">
    <name type="scientific">Amycolatopsis vastitatis</name>
    <dbReference type="NCBI Taxonomy" id="1905142"/>
    <lineage>
        <taxon>Bacteria</taxon>
        <taxon>Bacillati</taxon>
        <taxon>Actinomycetota</taxon>
        <taxon>Actinomycetes</taxon>
        <taxon>Pseudonocardiales</taxon>
        <taxon>Pseudonocardiaceae</taxon>
        <taxon>Amycolatopsis</taxon>
    </lineage>
</organism>